<dbReference type="PRINTS" id="PR00778">
    <property type="entry name" value="HTHARSR"/>
</dbReference>
<feature type="domain" description="HTH arsR-type" evidence="4">
    <location>
        <begin position="4"/>
        <end position="98"/>
    </location>
</feature>
<comment type="caution">
    <text evidence="5">The sequence shown here is derived from an EMBL/GenBank/DDBJ whole genome shotgun (WGS) entry which is preliminary data.</text>
</comment>
<dbReference type="Proteomes" id="UP000245081">
    <property type="component" value="Unassembled WGS sequence"/>
</dbReference>
<dbReference type="RefSeq" id="WP_109014395.1">
    <property type="nucleotide sequence ID" value="NZ_BDOQ01000002.1"/>
</dbReference>
<proteinExistence type="predicted"/>
<protein>
    <submittedName>
        <fullName evidence="5">ArsR family transcriptional regulator</fullName>
    </submittedName>
</protein>
<dbReference type="Gene3D" id="1.10.10.10">
    <property type="entry name" value="Winged helix-like DNA-binding domain superfamily/Winged helix DNA-binding domain"/>
    <property type="match status" value="1"/>
</dbReference>
<dbReference type="AlphaFoldDB" id="A0A2R5F3N0"/>
<accession>A0A2R5F3N0</accession>
<dbReference type="SMART" id="SM00418">
    <property type="entry name" value="HTH_ARSR"/>
    <property type="match status" value="1"/>
</dbReference>
<evidence type="ECO:0000256" key="1">
    <source>
        <dbReference type="ARBA" id="ARBA00023015"/>
    </source>
</evidence>
<dbReference type="InterPro" id="IPR001845">
    <property type="entry name" value="HTH_ArsR_DNA-bd_dom"/>
</dbReference>
<sequence>MTKMDDRALTYVADYFKALAEPTRLKLLNALRDGEMNVGDLTGATGCTQANVSKHLSMLSKIGLVKRDSRGNNVFYRIADPSIYDLCDLVCGQIGQKMASEADIQMLFTAPKR</sequence>
<dbReference type="GO" id="GO:0003700">
    <property type="term" value="F:DNA-binding transcription factor activity"/>
    <property type="evidence" value="ECO:0007669"/>
    <property type="project" value="InterPro"/>
</dbReference>
<evidence type="ECO:0000313" key="5">
    <source>
        <dbReference type="EMBL" id="GBG13086.1"/>
    </source>
</evidence>
<keyword evidence="1" id="KW-0805">Transcription regulation</keyword>
<organism evidence="5 6">
    <name type="scientific">Novimethylophilus kurashikiensis</name>
    <dbReference type="NCBI Taxonomy" id="1825523"/>
    <lineage>
        <taxon>Bacteria</taxon>
        <taxon>Pseudomonadati</taxon>
        <taxon>Pseudomonadota</taxon>
        <taxon>Betaproteobacteria</taxon>
        <taxon>Nitrosomonadales</taxon>
        <taxon>Methylophilaceae</taxon>
        <taxon>Novimethylophilus</taxon>
    </lineage>
</organism>
<dbReference type="OrthoDB" id="5296924at2"/>
<dbReference type="GO" id="GO:0003677">
    <property type="term" value="F:DNA binding"/>
    <property type="evidence" value="ECO:0007669"/>
    <property type="project" value="UniProtKB-KW"/>
</dbReference>
<dbReference type="NCBIfam" id="NF033788">
    <property type="entry name" value="HTH_metalloreg"/>
    <property type="match status" value="1"/>
</dbReference>
<dbReference type="PANTHER" id="PTHR43132:SF9">
    <property type="entry name" value="ARSR FAMILY TRANSCRIPTIONAL REGULATORY PROTEIN"/>
    <property type="match status" value="1"/>
</dbReference>
<dbReference type="InterPro" id="IPR051011">
    <property type="entry name" value="Metal_resp_trans_reg"/>
</dbReference>
<evidence type="ECO:0000256" key="2">
    <source>
        <dbReference type="ARBA" id="ARBA00023125"/>
    </source>
</evidence>
<dbReference type="PROSITE" id="PS50987">
    <property type="entry name" value="HTH_ARSR_2"/>
    <property type="match status" value="1"/>
</dbReference>
<dbReference type="EMBL" id="BDOQ01000002">
    <property type="protein sequence ID" value="GBG13086.1"/>
    <property type="molecule type" value="Genomic_DNA"/>
</dbReference>
<keyword evidence="3" id="KW-0804">Transcription</keyword>
<name>A0A2R5F3N0_9PROT</name>
<dbReference type="SUPFAM" id="SSF46785">
    <property type="entry name" value="Winged helix' DNA-binding domain"/>
    <property type="match status" value="1"/>
</dbReference>
<dbReference type="PANTHER" id="PTHR43132">
    <property type="entry name" value="ARSENICAL RESISTANCE OPERON REPRESSOR ARSR-RELATED"/>
    <property type="match status" value="1"/>
</dbReference>
<evidence type="ECO:0000259" key="4">
    <source>
        <dbReference type="PROSITE" id="PS50987"/>
    </source>
</evidence>
<evidence type="ECO:0000313" key="6">
    <source>
        <dbReference type="Proteomes" id="UP000245081"/>
    </source>
</evidence>
<evidence type="ECO:0000256" key="3">
    <source>
        <dbReference type="ARBA" id="ARBA00023163"/>
    </source>
</evidence>
<dbReference type="Pfam" id="PF01022">
    <property type="entry name" value="HTH_5"/>
    <property type="match status" value="1"/>
</dbReference>
<dbReference type="InterPro" id="IPR036388">
    <property type="entry name" value="WH-like_DNA-bd_sf"/>
</dbReference>
<dbReference type="CDD" id="cd00090">
    <property type="entry name" value="HTH_ARSR"/>
    <property type="match status" value="1"/>
</dbReference>
<dbReference type="InterPro" id="IPR011991">
    <property type="entry name" value="ArsR-like_HTH"/>
</dbReference>
<reference evidence="5 6" key="1">
    <citation type="journal article" date="2018" name="Environ. Microbiol.">
        <title>Isolation and genomic characterization of Novimethylophilus kurashikiensis gen. nov. sp. nov., a new lanthanide-dependent methylotrophic species of Methylophilaceae.</title>
        <authorList>
            <person name="Lv H."/>
            <person name="Sahin N."/>
            <person name="Tani A."/>
        </authorList>
    </citation>
    <scope>NUCLEOTIDE SEQUENCE [LARGE SCALE GENOMIC DNA]</scope>
    <source>
        <strain evidence="5 6">La2-4</strain>
    </source>
</reference>
<dbReference type="InterPro" id="IPR036390">
    <property type="entry name" value="WH_DNA-bd_sf"/>
</dbReference>
<keyword evidence="2" id="KW-0238">DNA-binding</keyword>
<keyword evidence="6" id="KW-1185">Reference proteome</keyword>
<gene>
    <name evidence="5" type="ORF">NMK_0624</name>
</gene>